<proteinExistence type="predicted"/>
<dbReference type="Proteomes" id="UP000257014">
    <property type="component" value="Unassembled WGS sequence"/>
</dbReference>
<reference evidence="2 3" key="1">
    <citation type="submission" date="2018-03" db="EMBL/GenBank/DDBJ databases">
        <authorList>
            <person name="Keele B.F."/>
        </authorList>
    </citation>
    <scope>NUCLEOTIDE SEQUENCE [LARGE SCALE GENOMIC DNA]</scope>
    <source>
        <strain evidence="2">ZCTH4_d</strain>
    </source>
</reference>
<dbReference type="AlphaFoldDB" id="A0A3E0K3X2"/>
<sequence length="140" mass="15894">MLNILFSMLDNHFQMLNHGNGCRTNRFLGPKNVGPTFRHDGRIGTDIGHLDKMLADRNIMADSGEKKRISDIPRRAGSPKPAIWTNGRVRRQAPTSRISGRKLFQNPRMDPPAAPHLPLEHSQKNSLRARPAFENCPFYK</sequence>
<comment type="caution">
    <text evidence="2">The sequence shown here is derived from an EMBL/GenBank/DDBJ whole genome shotgun (WGS) entry which is preliminary data.</text>
</comment>
<protein>
    <submittedName>
        <fullName evidence="2">Uncharacterized protein</fullName>
    </submittedName>
</protein>
<dbReference type="EMBL" id="QEWE01000018">
    <property type="protein sequence ID" value="REJ28034.1"/>
    <property type="molecule type" value="Genomic_DNA"/>
</dbReference>
<evidence type="ECO:0000313" key="3">
    <source>
        <dbReference type="Proteomes" id="UP000257014"/>
    </source>
</evidence>
<feature type="region of interest" description="Disordered" evidence="1">
    <location>
        <begin position="89"/>
        <end position="140"/>
    </location>
</feature>
<name>A0A3E0K3X2_9BACI</name>
<evidence type="ECO:0000256" key="1">
    <source>
        <dbReference type="SAM" id="MobiDB-lite"/>
    </source>
</evidence>
<gene>
    <name evidence="2" type="ORF">C6P37_09285</name>
</gene>
<feature type="region of interest" description="Disordered" evidence="1">
    <location>
        <begin position="64"/>
        <end position="83"/>
    </location>
</feature>
<feature type="compositionally biased region" description="Basic and acidic residues" evidence="1">
    <location>
        <begin position="64"/>
        <end position="74"/>
    </location>
</feature>
<accession>A0A3E0K3X2</accession>
<evidence type="ECO:0000313" key="2">
    <source>
        <dbReference type="EMBL" id="REJ28034.1"/>
    </source>
</evidence>
<organism evidence="2 3">
    <name type="scientific">Caldibacillus debilis</name>
    <dbReference type="NCBI Taxonomy" id="301148"/>
    <lineage>
        <taxon>Bacteria</taxon>
        <taxon>Bacillati</taxon>
        <taxon>Bacillota</taxon>
        <taxon>Bacilli</taxon>
        <taxon>Bacillales</taxon>
        <taxon>Bacillaceae</taxon>
        <taxon>Caldibacillus</taxon>
    </lineage>
</organism>